<dbReference type="PANTHER" id="PTHR20982:SF3">
    <property type="entry name" value="MITOCHONDRIAL RIBOSOME RECYCLING FACTOR PSEUDO 1"/>
    <property type="match status" value="1"/>
</dbReference>
<keyword evidence="6" id="KW-1185">Reference proteome</keyword>
<dbReference type="InterPro" id="IPR036191">
    <property type="entry name" value="RRF_sf"/>
</dbReference>
<dbReference type="EMBL" id="OZ037948">
    <property type="protein sequence ID" value="CAL1709043.1"/>
    <property type="molecule type" value="Genomic_DNA"/>
</dbReference>
<evidence type="ECO:0000259" key="4">
    <source>
        <dbReference type="Pfam" id="PF01765"/>
    </source>
</evidence>
<gene>
    <name evidence="5" type="ORF">GFSPODELE1_LOCUS7163</name>
</gene>
<keyword evidence="2" id="KW-0648">Protein biosynthesis</keyword>
<dbReference type="Gene3D" id="3.30.1360.40">
    <property type="match status" value="1"/>
</dbReference>
<dbReference type="PANTHER" id="PTHR20982">
    <property type="entry name" value="RIBOSOME RECYCLING FACTOR"/>
    <property type="match status" value="1"/>
</dbReference>
<dbReference type="SUPFAM" id="SSF55194">
    <property type="entry name" value="Ribosome recycling factor, RRF"/>
    <property type="match status" value="1"/>
</dbReference>
<evidence type="ECO:0000313" key="6">
    <source>
        <dbReference type="Proteomes" id="UP001497453"/>
    </source>
</evidence>
<feature type="domain" description="Ribosome recycling factor" evidence="4">
    <location>
        <begin position="98"/>
        <end position="220"/>
    </location>
</feature>
<comment type="function">
    <text evidence="3">Necessary for protein synthesis in mitochondria. Functions as a ribosome recycling factor in mitochondria.</text>
</comment>
<evidence type="ECO:0000256" key="3">
    <source>
        <dbReference type="ARBA" id="ARBA00024909"/>
    </source>
</evidence>
<evidence type="ECO:0000256" key="1">
    <source>
        <dbReference type="ARBA" id="ARBA00005912"/>
    </source>
</evidence>
<evidence type="ECO:0000256" key="2">
    <source>
        <dbReference type="ARBA" id="ARBA00022917"/>
    </source>
</evidence>
<evidence type="ECO:0000313" key="5">
    <source>
        <dbReference type="EMBL" id="CAL1709043.1"/>
    </source>
</evidence>
<proteinExistence type="inferred from homology"/>
<dbReference type="Pfam" id="PF01765">
    <property type="entry name" value="RRF"/>
    <property type="match status" value="1"/>
</dbReference>
<dbReference type="InterPro" id="IPR023584">
    <property type="entry name" value="Ribosome_recyc_fac_dom"/>
</dbReference>
<protein>
    <recommendedName>
        <fullName evidence="4">Ribosome recycling factor domain-containing protein</fullName>
    </recommendedName>
</protein>
<comment type="similarity">
    <text evidence="1">Belongs to the RRF family.</text>
</comment>
<dbReference type="InterPro" id="IPR002661">
    <property type="entry name" value="Ribosome_recyc_fac"/>
</dbReference>
<reference evidence="6" key="1">
    <citation type="submission" date="2024-04" db="EMBL/GenBank/DDBJ databases">
        <authorList>
            <person name="Shaw F."/>
            <person name="Minotto A."/>
        </authorList>
    </citation>
    <scope>NUCLEOTIDE SEQUENCE [LARGE SCALE GENOMIC DNA]</scope>
</reference>
<organism evidence="5 6">
    <name type="scientific">Somion occarium</name>
    <dbReference type="NCBI Taxonomy" id="3059160"/>
    <lineage>
        <taxon>Eukaryota</taxon>
        <taxon>Fungi</taxon>
        <taxon>Dikarya</taxon>
        <taxon>Basidiomycota</taxon>
        <taxon>Agaricomycotina</taxon>
        <taxon>Agaricomycetes</taxon>
        <taxon>Polyporales</taxon>
        <taxon>Cerrenaceae</taxon>
        <taxon>Somion</taxon>
    </lineage>
</organism>
<accession>A0ABP1DPP8</accession>
<dbReference type="Proteomes" id="UP001497453">
    <property type="component" value="Chromosome 5"/>
</dbReference>
<sequence length="269" mass="30179">MSLLRHSVARLHVNAPRIPVTNPNRLALNLFLSQVRHYAKKNKRDLDVEDVKGKSKQNIATDTLVPGSQRILADPNYVQCEEKMKGASEKFRKDVAAFETRASGRITPAVLAPVRVMLPDNKGPDGKGVHLEELATVGVRDGTTLLVTAFEERTLKYIEQGIYDARISGVIPQSSDSRTIKIPMAKPTVETRQAFYATASKQAEEFRVQIRKHHQAFLKKGAYGKRAPEVTDVRIHIPFSLKRYHSNETRIPVPETCGQIYQDDRPDTG</sequence>
<name>A0ABP1DPP8_9APHY</name>